<reference evidence="2" key="1">
    <citation type="journal article" date="2021" name="Sci. Adv.">
        <title>The American lobster genome reveals insights on longevity, neural, and immune adaptations.</title>
        <authorList>
            <person name="Polinski J.M."/>
            <person name="Zimin A.V."/>
            <person name="Clark K.F."/>
            <person name="Kohn A.B."/>
            <person name="Sadowski N."/>
            <person name="Timp W."/>
            <person name="Ptitsyn A."/>
            <person name="Khanna P."/>
            <person name="Romanova D.Y."/>
            <person name="Williams P."/>
            <person name="Greenwood S.J."/>
            <person name="Moroz L.L."/>
            <person name="Walt D.R."/>
            <person name="Bodnar A.G."/>
        </authorList>
    </citation>
    <scope>NUCLEOTIDE SEQUENCE</scope>
    <source>
        <strain evidence="2">GMGI-L3</strain>
    </source>
</reference>
<organism evidence="2 3">
    <name type="scientific">Homarus americanus</name>
    <name type="common">American lobster</name>
    <dbReference type="NCBI Taxonomy" id="6706"/>
    <lineage>
        <taxon>Eukaryota</taxon>
        <taxon>Metazoa</taxon>
        <taxon>Ecdysozoa</taxon>
        <taxon>Arthropoda</taxon>
        <taxon>Crustacea</taxon>
        <taxon>Multicrustacea</taxon>
        <taxon>Malacostraca</taxon>
        <taxon>Eumalacostraca</taxon>
        <taxon>Eucarida</taxon>
        <taxon>Decapoda</taxon>
        <taxon>Pleocyemata</taxon>
        <taxon>Astacidea</taxon>
        <taxon>Nephropoidea</taxon>
        <taxon>Nephropidae</taxon>
        <taxon>Homarus</taxon>
    </lineage>
</organism>
<proteinExistence type="predicted"/>
<gene>
    <name evidence="2" type="ORF">Hamer_G012528</name>
</gene>
<comment type="caution">
    <text evidence="2">The sequence shown here is derived from an EMBL/GenBank/DDBJ whole genome shotgun (WGS) entry which is preliminary data.</text>
</comment>
<evidence type="ECO:0000313" key="3">
    <source>
        <dbReference type="Proteomes" id="UP000747542"/>
    </source>
</evidence>
<feature type="compositionally biased region" description="Basic and acidic residues" evidence="1">
    <location>
        <begin position="50"/>
        <end position="61"/>
    </location>
</feature>
<evidence type="ECO:0000313" key="2">
    <source>
        <dbReference type="EMBL" id="KAG7170955.1"/>
    </source>
</evidence>
<dbReference type="Proteomes" id="UP000747542">
    <property type="component" value="Unassembled WGS sequence"/>
</dbReference>
<dbReference type="EMBL" id="JAHLQT010013238">
    <property type="protein sequence ID" value="KAG7170955.1"/>
    <property type="molecule type" value="Genomic_DNA"/>
</dbReference>
<protein>
    <submittedName>
        <fullName evidence="2">Uncharacterized protein</fullName>
    </submittedName>
</protein>
<feature type="region of interest" description="Disordered" evidence="1">
    <location>
        <begin position="1"/>
        <end position="103"/>
    </location>
</feature>
<name>A0A8J5K6L8_HOMAM</name>
<dbReference type="AlphaFoldDB" id="A0A8J5K6L8"/>
<keyword evidence="3" id="KW-1185">Reference proteome</keyword>
<feature type="compositionally biased region" description="Low complexity" evidence="1">
    <location>
        <begin position="10"/>
        <end position="24"/>
    </location>
</feature>
<accession>A0A8J5K6L8</accession>
<evidence type="ECO:0000256" key="1">
    <source>
        <dbReference type="SAM" id="MobiDB-lite"/>
    </source>
</evidence>
<feature type="compositionally biased region" description="Polar residues" evidence="1">
    <location>
        <begin position="64"/>
        <end position="84"/>
    </location>
</feature>
<sequence length="126" mass="14017">MRGLLPYPSPGTSSTPSISPTSTTAWLHLPNASRKKRMRSLVSSSGSTSPHEDNPDSRPHLTYDISTTNQPTCGRQHICNSRPSLPTRRRAPTCRCGQGRTPARVSPADWWAWIDGADFVTKRFWL</sequence>